<comment type="caution">
    <text evidence="2">The sequence shown here is derived from an EMBL/GenBank/DDBJ whole genome shotgun (WGS) entry which is preliminary data.</text>
</comment>
<dbReference type="AlphaFoldDB" id="A0A9P6DQQ6"/>
<proteinExistence type="predicted"/>
<gene>
    <name evidence="2" type="ORF">BS47DRAFT_1488712</name>
</gene>
<keyword evidence="3" id="KW-1185">Reference proteome</keyword>
<evidence type="ECO:0000313" key="3">
    <source>
        <dbReference type="Proteomes" id="UP000886523"/>
    </source>
</evidence>
<sequence length="170" mass="18474">MSRPTPTIVSTPSAPAGIAPRSNPPNQLMSIQQAAVSNPGHSGVSAAPSLQTLTEGVRMNADRLTTVPTNISQAVQIDPNRWRRRGTSGAGSIPPSPNPRRSPNSLGPSSLARGRYRKLRPYWRWAMADQALRNIYPLLLPKTGRLAHVLSLLIPFGPRDEENPQPNHND</sequence>
<evidence type="ECO:0000256" key="1">
    <source>
        <dbReference type="SAM" id="MobiDB-lite"/>
    </source>
</evidence>
<reference evidence="2" key="1">
    <citation type="journal article" date="2020" name="Nat. Commun.">
        <title>Large-scale genome sequencing of mycorrhizal fungi provides insights into the early evolution of symbiotic traits.</title>
        <authorList>
            <person name="Miyauchi S."/>
            <person name="Kiss E."/>
            <person name="Kuo A."/>
            <person name="Drula E."/>
            <person name="Kohler A."/>
            <person name="Sanchez-Garcia M."/>
            <person name="Morin E."/>
            <person name="Andreopoulos B."/>
            <person name="Barry K.W."/>
            <person name="Bonito G."/>
            <person name="Buee M."/>
            <person name="Carver A."/>
            <person name="Chen C."/>
            <person name="Cichocki N."/>
            <person name="Clum A."/>
            <person name="Culley D."/>
            <person name="Crous P.W."/>
            <person name="Fauchery L."/>
            <person name="Girlanda M."/>
            <person name="Hayes R.D."/>
            <person name="Keri Z."/>
            <person name="LaButti K."/>
            <person name="Lipzen A."/>
            <person name="Lombard V."/>
            <person name="Magnuson J."/>
            <person name="Maillard F."/>
            <person name="Murat C."/>
            <person name="Nolan M."/>
            <person name="Ohm R.A."/>
            <person name="Pangilinan J."/>
            <person name="Pereira M.F."/>
            <person name="Perotto S."/>
            <person name="Peter M."/>
            <person name="Pfister S."/>
            <person name="Riley R."/>
            <person name="Sitrit Y."/>
            <person name="Stielow J.B."/>
            <person name="Szollosi G."/>
            <person name="Zifcakova L."/>
            <person name="Stursova M."/>
            <person name="Spatafora J.W."/>
            <person name="Tedersoo L."/>
            <person name="Vaario L.M."/>
            <person name="Yamada A."/>
            <person name="Yan M."/>
            <person name="Wang P."/>
            <person name="Xu J."/>
            <person name="Bruns T."/>
            <person name="Baldrian P."/>
            <person name="Vilgalys R."/>
            <person name="Dunand C."/>
            <person name="Henrissat B."/>
            <person name="Grigoriev I.V."/>
            <person name="Hibbett D."/>
            <person name="Nagy L.G."/>
            <person name="Martin F.M."/>
        </authorList>
    </citation>
    <scope>NUCLEOTIDE SEQUENCE</scope>
    <source>
        <strain evidence="2">UP504</strain>
    </source>
</reference>
<evidence type="ECO:0000313" key="2">
    <source>
        <dbReference type="EMBL" id="KAF9507638.1"/>
    </source>
</evidence>
<feature type="compositionally biased region" description="Polar residues" evidence="1">
    <location>
        <begin position="1"/>
        <end position="13"/>
    </location>
</feature>
<accession>A0A9P6DQQ6</accession>
<feature type="region of interest" description="Disordered" evidence="1">
    <location>
        <begin position="80"/>
        <end position="112"/>
    </location>
</feature>
<organism evidence="2 3">
    <name type="scientific">Hydnum rufescens UP504</name>
    <dbReference type="NCBI Taxonomy" id="1448309"/>
    <lineage>
        <taxon>Eukaryota</taxon>
        <taxon>Fungi</taxon>
        <taxon>Dikarya</taxon>
        <taxon>Basidiomycota</taxon>
        <taxon>Agaricomycotina</taxon>
        <taxon>Agaricomycetes</taxon>
        <taxon>Cantharellales</taxon>
        <taxon>Hydnaceae</taxon>
        <taxon>Hydnum</taxon>
    </lineage>
</organism>
<dbReference type="EMBL" id="MU129075">
    <property type="protein sequence ID" value="KAF9507638.1"/>
    <property type="molecule type" value="Genomic_DNA"/>
</dbReference>
<name>A0A9P6DQQ6_9AGAM</name>
<feature type="region of interest" description="Disordered" evidence="1">
    <location>
        <begin position="1"/>
        <end position="26"/>
    </location>
</feature>
<dbReference type="Proteomes" id="UP000886523">
    <property type="component" value="Unassembled WGS sequence"/>
</dbReference>
<protein>
    <submittedName>
        <fullName evidence="2">Uncharacterized protein</fullName>
    </submittedName>
</protein>
<feature type="compositionally biased region" description="Low complexity" evidence="1">
    <location>
        <begin position="101"/>
        <end position="111"/>
    </location>
</feature>